<accession>A0A843TZT9</accession>
<feature type="domain" description="FLZ-type" evidence="4">
    <location>
        <begin position="132"/>
        <end position="152"/>
    </location>
</feature>
<dbReference type="InterPro" id="IPR007650">
    <property type="entry name" value="Zf-FLZ_dom"/>
</dbReference>
<evidence type="ECO:0000313" key="6">
    <source>
        <dbReference type="Proteomes" id="UP000652761"/>
    </source>
</evidence>
<evidence type="ECO:0000259" key="4">
    <source>
        <dbReference type="Pfam" id="PF04570"/>
    </source>
</evidence>
<dbReference type="PANTHER" id="PTHR47208">
    <property type="entry name" value="OS02G0174800 PROTEIN"/>
    <property type="match status" value="1"/>
</dbReference>
<evidence type="ECO:0000256" key="2">
    <source>
        <dbReference type="ARBA" id="ARBA00022723"/>
    </source>
</evidence>
<name>A0A843TZT9_COLES</name>
<evidence type="ECO:0000256" key="1">
    <source>
        <dbReference type="ARBA" id="ARBA00009374"/>
    </source>
</evidence>
<reference evidence="5" key="1">
    <citation type="submission" date="2017-07" db="EMBL/GenBank/DDBJ databases">
        <title>Taro Niue Genome Assembly and Annotation.</title>
        <authorList>
            <person name="Atibalentja N."/>
            <person name="Keating K."/>
            <person name="Fields C.J."/>
        </authorList>
    </citation>
    <scope>NUCLEOTIDE SEQUENCE</scope>
    <source>
        <strain evidence="5">Niue_2</strain>
        <tissue evidence="5">Leaf</tissue>
    </source>
</reference>
<feature type="non-terminal residue" evidence="5">
    <location>
        <position position="1"/>
    </location>
</feature>
<organism evidence="5 6">
    <name type="scientific">Colocasia esculenta</name>
    <name type="common">Wild taro</name>
    <name type="synonym">Arum esculentum</name>
    <dbReference type="NCBI Taxonomy" id="4460"/>
    <lineage>
        <taxon>Eukaryota</taxon>
        <taxon>Viridiplantae</taxon>
        <taxon>Streptophyta</taxon>
        <taxon>Embryophyta</taxon>
        <taxon>Tracheophyta</taxon>
        <taxon>Spermatophyta</taxon>
        <taxon>Magnoliopsida</taxon>
        <taxon>Liliopsida</taxon>
        <taxon>Araceae</taxon>
        <taxon>Aroideae</taxon>
        <taxon>Colocasieae</taxon>
        <taxon>Colocasia</taxon>
    </lineage>
</organism>
<dbReference type="PANTHER" id="PTHR47208:SF1">
    <property type="entry name" value="OS02G0174800 PROTEIN"/>
    <property type="match status" value="1"/>
</dbReference>
<sequence length="185" mass="19328">SFSSSLAPAEGSSSRSPTARSPRSFDFEGAVGLGIVAAMNVAGGSDAQTGGGAIARTPRAMAPRRSQPIPIVSARPEGWRRKERRLEEEEDMELSESYTCVISHVGGGAVSKRVYFGDGDGDGDPWGCCPGMGDKAFCSAECRCQQIMSDERRGNWLPDAMKSFDCSPSPCSAAPLFVAAGVAAA</sequence>
<comment type="caution">
    <text evidence="5">The sequence shown here is derived from an EMBL/GenBank/DDBJ whole genome shotgun (WGS) entry which is preliminary data.</text>
</comment>
<dbReference type="EMBL" id="NMUH01000225">
    <property type="protein sequence ID" value="MQL74844.1"/>
    <property type="molecule type" value="Genomic_DNA"/>
</dbReference>
<comment type="similarity">
    <text evidence="1">Belongs to the FLZ family.</text>
</comment>
<dbReference type="GO" id="GO:0046872">
    <property type="term" value="F:metal ion binding"/>
    <property type="evidence" value="ECO:0007669"/>
    <property type="project" value="UniProtKB-KW"/>
</dbReference>
<dbReference type="OrthoDB" id="777466at2759"/>
<evidence type="ECO:0000313" key="5">
    <source>
        <dbReference type="EMBL" id="MQL74844.1"/>
    </source>
</evidence>
<feature type="region of interest" description="Disordered" evidence="3">
    <location>
        <begin position="1"/>
        <end position="24"/>
    </location>
</feature>
<protein>
    <recommendedName>
        <fullName evidence="4">FLZ-type domain-containing protein</fullName>
    </recommendedName>
</protein>
<evidence type="ECO:0000256" key="3">
    <source>
        <dbReference type="SAM" id="MobiDB-lite"/>
    </source>
</evidence>
<dbReference type="InterPro" id="IPR044604">
    <property type="entry name" value="FLZ12/13/14"/>
</dbReference>
<keyword evidence="6" id="KW-1185">Reference proteome</keyword>
<dbReference type="Pfam" id="PF04570">
    <property type="entry name" value="zf-FLZ"/>
    <property type="match status" value="1"/>
</dbReference>
<dbReference type="Proteomes" id="UP000652761">
    <property type="component" value="Unassembled WGS sequence"/>
</dbReference>
<gene>
    <name evidence="5" type="ORF">Taro_007237</name>
</gene>
<proteinExistence type="inferred from homology"/>
<keyword evidence="2" id="KW-0479">Metal-binding</keyword>
<dbReference type="AlphaFoldDB" id="A0A843TZT9"/>